<dbReference type="Proteomes" id="UP000198405">
    <property type="component" value="Unassembled WGS sequence"/>
</dbReference>
<feature type="transmembrane region" description="Helical" evidence="5">
    <location>
        <begin position="182"/>
        <end position="205"/>
    </location>
</feature>
<feature type="transmembrane region" description="Helical" evidence="5">
    <location>
        <begin position="150"/>
        <end position="176"/>
    </location>
</feature>
<feature type="transmembrane region" description="Helical" evidence="5">
    <location>
        <begin position="253"/>
        <end position="274"/>
    </location>
</feature>
<keyword evidence="7" id="KW-1185">Reference proteome</keyword>
<evidence type="ECO:0000256" key="4">
    <source>
        <dbReference type="ARBA" id="ARBA00023136"/>
    </source>
</evidence>
<evidence type="ECO:0000313" key="6">
    <source>
        <dbReference type="EMBL" id="SNR61621.1"/>
    </source>
</evidence>
<keyword evidence="3 5" id="KW-1133">Transmembrane helix</keyword>
<keyword evidence="5" id="KW-1003">Cell membrane</keyword>
<name>A0A238XSY4_9BACT</name>
<proteinExistence type="inferred from homology"/>
<feature type="transmembrane region" description="Helical" evidence="5">
    <location>
        <begin position="212"/>
        <end position="233"/>
    </location>
</feature>
<dbReference type="GO" id="GO:0005886">
    <property type="term" value="C:plasma membrane"/>
    <property type="evidence" value="ECO:0007669"/>
    <property type="project" value="UniProtKB-SubCell"/>
</dbReference>
<feature type="transmembrane region" description="Helical" evidence="5">
    <location>
        <begin position="55"/>
        <end position="73"/>
    </location>
</feature>
<dbReference type="RefSeq" id="WP_180706385.1">
    <property type="nucleotide sequence ID" value="NZ_FZOB01000001.1"/>
</dbReference>
<feature type="transmembrane region" description="Helical" evidence="5">
    <location>
        <begin position="6"/>
        <end position="25"/>
    </location>
</feature>
<evidence type="ECO:0000256" key="2">
    <source>
        <dbReference type="ARBA" id="ARBA00022692"/>
    </source>
</evidence>
<dbReference type="PANTHER" id="PTHR43483:SF3">
    <property type="entry name" value="MEMBRANE TRANSPORTER PROTEIN HI_0806-RELATED"/>
    <property type="match status" value="1"/>
</dbReference>
<dbReference type="EMBL" id="FZOB01000001">
    <property type="protein sequence ID" value="SNR61621.1"/>
    <property type="molecule type" value="Genomic_DNA"/>
</dbReference>
<organism evidence="6 7">
    <name type="scientific">Desulfurobacterium atlanticum</name>
    <dbReference type="NCBI Taxonomy" id="240169"/>
    <lineage>
        <taxon>Bacteria</taxon>
        <taxon>Pseudomonadati</taxon>
        <taxon>Aquificota</taxon>
        <taxon>Aquificia</taxon>
        <taxon>Desulfurobacteriales</taxon>
        <taxon>Desulfurobacteriaceae</taxon>
        <taxon>Desulfurobacterium</taxon>
    </lineage>
</organism>
<dbReference type="PANTHER" id="PTHR43483">
    <property type="entry name" value="MEMBRANE TRANSPORTER PROTEIN HI_0806-RELATED"/>
    <property type="match status" value="1"/>
</dbReference>
<evidence type="ECO:0000313" key="7">
    <source>
        <dbReference type="Proteomes" id="UP000198405"/>
    </source>
</evidence>
<evidence type="ECO:0000256" key="1">
    <source>
        <dbReference type="ARBA" id="ARBA00004141"/>
    </source>
</evidence>
<comment type="similarity">
    <text evidence="5">Belongs to the 4-toluene sulfonate uptake permease (TSUP) (TC 2.A.102) family.</text>
</comment>
<feature type="transmembrane region" description="Helical" evidence="5">
    <location>
        <begin position="85"/>
        <end position="106"/>
    </location>
</feature>
<dbReference type="AlphaFoldDB" id="A0A238XSY4"/>
<keyword evidence="4 5" id="KW-0472">Membrane</keyword>
<dbReference type="InterPro" id="IPR002781">
    <property type="entry name" value="TM_pro_TauE-like"/>
</dbReference>
<feature type="transmembrane region" description="Helical" evidence="5">
    <location>
        <begin position="32"/>
        <end position="49"/>
    </location>
</feature>
<evidence type="ECO:0000256" key="3">
    <source>
        <dbReference type="ARBA" id="ARBA00022989"/>
    </source>
</evidence>
<feature type="transmembrane region" description="Helical" evidence="5">
    <location>
        <begin position="112"/>
        <end position="129"/>
    </location>
</feature>
<reference evidence="7" key="1">
    <citation type="submission" date="2017-06" db="EMBL/GenBank/DDBJ databases">
        <authorList>
            <person name="Varghese N."/>
            <person name="Submissions S."/>
        </authorList>
    </citation>
    <scope>NUCLEOTIDE SEQUENCE [LARGE SCALE GENOMIC DNA]</scope>
    <source>
        <strain evidence="7">DSM 15668</strain>
    </source>
</reference>
<sequence length="275" mass="30365">MLSHLLEAGIVLFVSGFFIGFLSGLLGKGGGLLLIPTFWFIFPFIGIPEKIVPKAAVATSLACMTVTSSTSAWQHIKKGYLKKDIFFNLLIGAVPGVFIGSAITARLLSPEMTKLLFAIFLIFMSLKMLKKPEKGEKTEKINKRKVLLTGFASGFIAGLLGIGGGSLVTPMLYSFADVPIKVAMATSTGIVFFNSFFSVLNYIYYGLNKVNFPYFFGYVYIPVLIFMVPSLYIGTRIGVRLMHRVNSEKLRKWFAVFLIFVAFEVILKLVGGFLK</sequence>
<accession>A0A238XSY4</accession>
<evidence type="ECO:0000256" key="5">
    <source>
        <dbReference type="RuleBase" id="RU363041"/>
    </source>
</evidence>
<keyword evidence="2 5" id="KW-0812">Transmembrane</keyword>
<comment type="subcellular location">
    <subcellularLocation>
        <location evidence="5">Cell membrane</location>
        <topology evidence="5">Multi-pass membrane protein</topology>
    </subcellularLocation>
    <subcellularLocation>
        <location evidence="1">Membrane</location>
        <topology evidence="1">Multi-pass membrane protein</topology>
    </subcellularLocation>
</comment>
<dbReference type="Pfam" id="PF01925">
    <property type="entry name" value="TauE"/>
    <property type="match status" value="1"/>
</dbReference>
<gene>
    <name evidence="6" type="ORF">SAMN06265340_101212</name>
</gene>
<protein>
    <recommendedName>
        <fullName evidence="5">Probable membrane transporter protein</fullName>
    </recommendedName>
</protein>